<name>A0AAN8JX60_PATCE</name>
<organism evidence="1 3">
    <name type="scientific">Patella caerulea</name>
    <name type="common">Rayed Mediterranean limpet</name>
    <dbReference type="NCBI Taxonomy" id="87958"/>
    <lineage>
        <taxon>Eukaryota</taxon>
        <taxon>Metazoa</taxon>
        <taxon>Spiralia</taxon>
        <taxon>Lophotrochozoa</taxon>
        <taxon>Mollusca</taxon>
        <taxon>Gastropoda</taxon>
        <taxon>Patellogastropoda</taxon>
        <taxon>Patelloidea</taxon>
        <taxon>Patellidae</taxon>
        <taxon>Patella</taxon>
    </lineage>
</organism>
<accession>A0AAN8JX60</accession>
<keyword evidence="3" id="KW-1185">Reference proteome</keyword>
<comment type="caution">
    <text evidence="1">The sequence shown here is derived from an EMBL/GenBank/DDBJ whole genome shotgun (WGS) entry which is preliminary data.</text>
</comment>
<reference evidence="1 3" key="1">
    <citation type="submission" date="2024-01" db="EMBL/GenBank/DDBJ databases">
        <title>The genome of the rayed Mediterranean limpet Patella caerulea (Linnaeus, 1758).</title>
        <authorList>
            <person name="Anh-Thu Weber A."/>
            <person name="Halstead-Nussloch G."/>
        </authorList>
    </citation>
    <scope>NUCLEOTIDE SEQUENCE [LARGE SCALE GENOMIC DNA]</scope>
    <source>
        <strain evidence="1">AATW-2023a</strain>
        <tissue evidence="1">Whole specimen</tissue>
    </source>
</reference>
<gene>
    <name evidence="1" type="ORF">SNE40_006782</name>
    <name evidence="2" type="ORF">SNE40_006785</name>
</gene>
<dbReference type="Proteomes" id="UP001347796">
    <property type="component" value="Unassembled WGS sequence"/>
</dbReference>
<dbReference type="EMBL" id="JAZGQO010000006">
    <property type="protein sequence ID" value="KAK6184282.1"/>
    <property type="molecule type" value="Genomic_DNA"/>
</dbReference>
<evidence type="ECO:0000313" key="3">
    <source>
        <dbReference type="Proteomes" id="UP001347796"/>
    </source>
</evidence>
<dbReference type="EMBL" id="JAZGQO010000006">
    <property type="protein sequence ID" value="KAK6184285.1"/>
    <property type="molecule type" value="Genomic_DNA"/>
</dbReference>
<protein>
    <submittedName>
        <fullName evidence="1">Uncharacterized protein</fullName>
    </submittedName>
</protein>
<evidence type="ECO:0000313" key="1">
    <source>
        <dbReference type="EMBL" id="KAK6184282.1"/>
    </source>
</evidence>
<evidence type="ECO:0000313" key="2">
    <source>
        <dbReference type="EMBL" id="KAK6184285.1"/>
    </source>
</evidence>
<dbReference type="AlphaFoldDB" id="A0AAN8JX60"/>
<sequence length="203" mass="23066">MNLLHEIENGKRSLVVPEPSLLLFQEGEMNKMQLTKQLGQIIPGMKKNDTKTAGSHNLLNSGTASNNNLAKSEVAIQKTCIFQFHLDHGKQIHYIGNSDVKHGGLSWWSSAFYRNNQLFFQFELKIFDSFTGPLPNKILIKLELLNEQNPQLNKIKQSAIQRNKTYNWEAVISMDELENPSLGYTDGQCVFTFRLVVLNVITS</sequence>
<proteinExistence type="predicted"/>